<dbReference type="EMBL" id="LGTL01000008">
    <property type="protein sequence ID" value="KPA80474.1"/>
    <property type="molecule type" value="Genomic_DNA"/>
</dbReference>
<keyword evidence="3" id="KW-1185">Reference proteome</keyword>
<dbReference type="Gene3D" id="3.40.30.10">
    <property type="entry name" value="Glutaredoxin"/>
    <property type="match status" value="1"/>
</dbReference>
<dbReference type="GeneID" id="26904987"/>
<reference evidence="2 3" key="1">
    <citation type="submission" date="2015-07" db="EMBL/GenBank/DDBJ databases">
        <title>High-quality genome of monoxenous trypanosomatid Leptomonas pyrrhocoris.</title>
        <authorList>
            <person name="Flegontov P."/>
            <person name="Butenko A."/>
            <person name="Firsov S."/>
            <person name="Vlcek C."/>
            <person name="Logacheva M.D."/>
            <person name="Field M."/>
            <person name="Filatov D."/>
            <person name="Flegontova O."/>
            <person name="Gerasimov E."/>
            <person name="Jackson A.P."/>
            <person name="Kelly S."/>
            <person name="Opperdoes F."/>
            <person name="O'Reilly A."/>
            <person name="Votypka J."/>
            <person name="Yurchenko V."/>
            <person name="Lukes J."/>
        </authorList>
    </citation>
    <scope>NUCLEOTIDE SEQUENCE [LARGE SCALE GENOMIC DNA]</scope>
    <source>
        <strain evidence="2">H10</strain>
    </source>
</reference>
<comment type="caution">
    <text evidence="2">The sequence shown here is derived from an EMBL/GenBank/DDBJ whole genome shotgun (WGS) entry which is preliminary data.</text>
</comment>
<gene>
    <name evidence="2" type="ORF">ABB37_04696</name>
</gene>
<dbReference type="OMA" id="AGWCSPC"/>
<accession>A0A0N0VFG2</accession>
<dbReference type="CDD" id="cd03009">
    <property type="entry name" value="TryX_like_TryX_NRX"/>
    <property type="match status" value="1"/>
</dbReference>
<sequence>MSGLKKFFPYSTNLLKGTTANVTLPTLSGKLVFFYFSASWCPPCRGFTPQLIDFYKAHAEKKNFEVMLVSWDEAAEDFKEYYEKMPWLALPFEDRKGMEFLTTGFNVKSIPTLVGVDADSGKIITTQARTMVVKDPEAKEFPWPDAEQK</sequence>
<dbReference type="InterPro" id="IPR036249">
    <property type="entry name" value="Thioredoxin-like_sf"/>
</dbReference>
<dbReference type="GO" id="GO:0031397">
    <property type="term" value="P:negative regulation of protein ubiquitination"/>
    <property type="evidence" value="ECO:0007669"/>
    <property type="project" value="TreeGrafter"/>
</dbReference>
<dbReference type="VEuPathDB" id="TriTrypDB:LpyrH10_08_1450"/>
<dbReference type="InterPro" id="IPR013766">
    <property type="entry name" value="Thioredoxin_domain"/>
</dbReference>
<dbReference type="PROSITE" id="PS51352">
    <property type="entry name" value="THIOREDOXIN_2"/>
    <property type="match status" value="1"/>
</dbReference>
<dbReference type="PANTHER" id="PTHR46472:SF1">
    <property type="entry name" value="NUCLEOREDOXIN"/>
    <property type="match status" value="1"/>
</dbReference>
<feature type="domain" description="Thioredoxin" evidence="1">
    <location>
        <begin position="13"/>
        <end position="149"/>
    </location>
</feature>
<organism evidence="2 3">
    <name type="scientific">Leptomonas pyrrhocoris</name>
    <name type="common">Firebug parasite</name>
    <dbReference type="NCBI Taxonomy" id="157538"/>
    <lineage>
        <taxon>Eukaryota</taxon>
        <taxon>Discoba</taxon>
        <taxon>Euglenozoa</taxon>
        <taxon>Kinetoplastea</taxon>
        <taxon>Metakinetoplastina</taxon>
        <taxon>Trypanosomatida</taxon>
        <taxon>Trypanosomatidae</taxon>
        <taxon>Leishmaniinae</taxon>
        <taxon>Leptomonas</taxon>
    </lineage>
</organism>
<name>A0A0N0VFG2_LEPPY</name>
<dbReference type="Pfam" id="PF13905">
    <property type="entry name" value="Thioredoxin_8"/>
    <property type="match status" value="1"/>
</dbReference>
<protein>
    <submittedName>
        <fullName evidence="2">Putative Tryparedoxin</fullName>
    </submittedName>
</protein>
<dbReference type="GO" id="GO:0030178">
    <property type="term" value="P:negative regulation of Wnt signaling pathway"/>
    <property type="evidence" value="ECO:0007669"/>
    <property type="project" value="TreeGrafter"/>
</dbReference>
<evidence type="ECO:0000259" key="1">
    <source>
        <dbReference type="PROSITE" id="PS51352"/>
    </source>
</evidence>
<evidence type="ECO:0000313" key="2">
    <source>
        <dbReference type="EMBL" id="KPA80474.1"/>
    </source>
</evidence>
<dbReference type="InterPro" id="IPR045870">
    <property type="entry name" value="TryX_NRX_thioredoxin_dom"/>
</dbReference>
<dbReference type="Proteomes" id="UP000037923">
    <property type="component" value="Unassembled WGS sequence"/>
</dbReference>
<evidence type="ECO:0000313" key="3">
    <source>
        <dbReference type="Proteomes" id="UP000037923"/>
    </source>
</evidence>
<dbReference type="InterPro" id="IPR012336">
    <property type="entry name" value="Thioredoxin-like_fold"/>
</dbReference>
<dbReference type="SUPFAM" id="SSF52833">
    <property type="entry name" value="Thioredoxin-like"/>
    <property type="match status" value="1"/>
</dbReference>
<dbReference type="GO" id="GO:0005634">
    <property type="term" value="C:nucleus"/>
    <property type="evidence" value="ECO:0007669"/>
    <property type="project" value="TreeGrafter"/>
</dbReference>
<dbReference type="RefSeq" id="XP_015658913.1">
    <property type="nucleotide sequence ID" value="XM_015802469.1"/>
</dbReference>
<dbReference type="PANTHER" id="PTHR46472">
    <property type="entry name" value="NUCLEOREDOXIN"/>
    <property type="match status" value="1"/>
</dbReference>
<proteinExistence type="predicted"/>
<dbReference type="FunFam" id="3.40.30.10:FF:000288">
    <property type="entry name" value="Tryparedoxin 1a"/>
    <property type="match status" value="1"/>
</dbReference>
<dbReference type="OrthoDB" id="409136at2759"/>
<dbReference type="AlphaFoldDB" id="A0A0N0VFG2"/>
<dbReference type="GO" id="GO:0004791">
    <property type="term" value="F:thioredoxin-disulfide reductase (NADPH) activity"/>
    <property type="evidence" value="ECO:0007669"/>
    <property type="project" value="InterPro"/>
</dbReference>